<evidence type="ECO:0000313" key="3">
    <source>
        <dbReference type="EMBL" id="KAK1367319.1"/>
    </source>
</evidence>
<keyword evidence="1" id="KW-0808">Transferase</keyword>
<evidence type="ECO:0000256" key="2">
    <source>
        <dbReference type="ARBA" id="ARBA00023315"/>
    </source>
</evidence>
<dbReference type="Gene3D" id="3.30.559.10">
    <property type="entry name" value="Chloramphenicol acetyltransferase-like domain"/>
    <property type="match status" value="2"/>
</dbReference>
<gene>
    <name evidence="3" type="ORF">POM88_042880</name>
</gene>
<dbReference type="GO" id="GO:0016747">
    <property type="term" value="F:acyltransferase activity, transferring groups other than amino-acyl groups"/>
    <property type="evidence" value="ECO:0007669"/>
    <property type="project" value="UniProtKB-ARBA"/>
</dbReference>
<accession>A0AAD8HJA6</accession>
<proteinExistence type="predicted"/>
<dbReference type="AlphaFoldDB" id="A0AAD8HJA6"/>
<dbReference type="SUPFAM" id="SSF52777">
    <property type="entry name" value="CoA-dependent acyltransferases"/>
    <property type="match status" value="1"/>
</dbReference>
<reference evidence="3" key="2">
    <citation type="submission" date="2023-05" db="EMBL/GenBank/DDBJ databases">
        <authorList>
            <person name="Schelkunov M.I."/>
        </authorList>
    </citation>
    <scope>NUCLEOTIDE SEQUENCE</scope>
    <source>
        <strain evidence="3">Hsosn_3</strain>
        <tissue evidence="3">Leaf</tissue>
    </source>
</reference>
<organism evidence="3 4">
    <name type="scientific">Heracleum sosnowskyi</name>
    <dbReference type="NCBI Taxonomy" id="360622"/>
    <lineage>
        <taxon>Eukaryota</taxon>
        <taxon>Viridiplantae</taxon>
        <taxon>Streptophyta</taxon>
        <taxon>Embryophyta</taxon>
        <taxon>Tracheophyta</taxon>
        <taxon>Spermatophyta</taxon>
        <taxon>Magnoliopsida</taxon>
        <taxon>eudicotyledons</taxon>
        <taxon>Gunneridae</taxon>
        <taxon>Pentapetalae</taxon>
        <taxon>asterids</taxon>
        <taxon>campanulids</taxon>
        <taxon>Apiales</taxon>
        <taxon>Apiaceae</taxon>
        <taxon>Apioideae</taxon>
        <taxon>apioid superclade</taxon>
        <taxon>Tordylieae</taxon>
        <taxon>Tordyliinae</taxon>
        <taxon>Heracleum</taxon>
    </lineage>
</organism>
<comment type="caution">
    <text evidence="3">The sequence shown here is derived from an EMBL/GenBank/DDBJ whole genome shotgun (WGS) entry which is preliminary data.</text>
</comment>
<evidence type="ECO:0000313" key="4">
    <source>
        <dbReference type="Proteomes" id="UP001237642"/>
    </source>
</evidence>
<dbReference type="InterPro" id="IPR051504">
    <property type="entry name" value="Plant_metabolite_acyltrans"/>
</dbReference>
<dbReference type="PANTHER" id="PTHR31625">
    <property type="match status" value="1"/>
</dbReference>
<dbReference type="Proteomes" id="UP001237642">
    <property type="component" value="Unassembled WGS sequence"/>
</dbReference>
<evidence type="ECO:0000256" key="1">
    <source>
        <dbReference type="ARBA" id="ARBA00022679"/>
    </source>
</evidence>
<reference evidence="3" key="1">
    <citation type="submission" date="2023-02" db="EMBL/GenBank/DDBJ databases">
        <title>Genome of toxic invasive species Heracleum sosnowskyi carries increased number of genes despite the absence of recent whole-genome duplications.</title>
        <authorList>
            <person name="Schelkunov M."/>
            <person name="Shtratnikova V."/>
            <person name="Makarenko M."/>
            <person name="Klepikova A."/>
            <person name="Omelchenko D."/>
            <person name="Novikova G."/>
            <person name="Obukhova E."/>
            <person name="Bogdanov V."/>
            <person name="Penin A."/>
            <person name="Logacheva M."/>
        </authorList>
    </citation>
    <scope>NUCLEOTIDE SEQUENCE</scope>
    <source>
        <strain evidence="3">Hsosn_3</strain>
        <tissue evidence="3">Leaf</tissue>
    </source>
</reference>
<name>A0AAD8HJA6_9APIA</name>
<dbReference type="EMBL" id="JAUIZM010000009">
    <property type="protein sequence ID" value="KAK1367319.1"/>
    <property type="molecule type" value="Genomic_DNA"/>
</dbReference>
<dbReference type="InterPro" id="IPR023213">
    <property type="entry name" value="CAT-like_dom_sf"/>
</dbReference>
<keyword evidence="2 3" id="KW-0012">Acyltransferase</keyword>
<dbReference type="Pfam" id="PF02458">
    <property type="entry name" value="Transferase"/>
    <property type="match status" value="1"/>
</dbReference>
<keyword evidence="4" id="KW-1185">Reference proteome</keyword>
<protein>
    <submittedName>
        <fullName evidence="3">Anthocyanin 5-aromatic acyltransferase</fullName>
    </submittedName>
</protein>
<sequence>MANSKGTNMLTVLEHCRVSPTRLDHNSITRKNLPLTFFDIFWLNWPSSSLVYFYDFPCSKSEFTQTIVPCLKNSLAIALQYYFPLCGNLIIPATLSKTTTIPAIICLDGDSVSLTIAEFSSSTSTISEGFKHLSGNHARHVDELFGLVPQLLPGDVTETGADKNVVISPVFAVQLTLFPDHGFTVGLTRSHVVVDGKTMSSFMRTWASVCVMQLNDNENDYNYDHINNNLPFYDRSVIKDTKGIASIFLRGRLRMAETNSKAFAPQGLEKDTVQATFKMNRAQIQGLKNLVSAQVPHVSTFVVVCAYVWTCMTKARAALGQDQKNDDFEVEEHFFIGMDTRARLDPPIPSNYFGNAILTCKCTLKSSQLLGGGEEGFVNAVEEIRKTLDGKTSSEEGVLKGFEMFFDHIDAMKGQRKFGVSGSPKFDDYGLDFGWGKPKKFDFVSKKFSLAGTRDSNGDLEIGLCFSKDEMDAFTTIFTQGLIN</sequence>